<dbReference type="Proteomes" id="UP001470230">
    <property type="component" value="Unassembled WGS sequence"/>
</dbReference>
<evidence type="ECO:0000313" key="1">
    <source>
        <dbReference type="EMBL" id="KAK8896244.1"/>
    </source>
</evidence>
<accession>A0ABR2KYR3</accession>
<proteinExistence type="predicted"/>
<dbReference type="SUPFAM" id="SSF48350">
    <property type="entry name" value="GTPase activation domain, GAP"/>
    <property type="match status" value="1"/>
</dbReference>
<keyword evidence="2" id="KW-1185">Reference proteome</keyword>
<dbReference type="InterPro" id="IPR008936">
    <property type="entry name" value="Rho_GTPase_activation_prot"/>
</dbReference>
<evidence type="ECO:0008006" key="3">
    <source>
        <dbReference type="Google" id="ProtNLM"/>
    </source>
</evidence>
<name>A0ABR2KYR3_9EUKA</name>
<reference evidence="1 2" key="1">
    <citation type="submission" date="2024-04" db="EMBL/GenBank/DDBJ databases">
        <title>Tritrichomonas musculus Genome.</title>
        <authorList>
            <person name="Alves-Ferreira E."/>
            <person name="Grigg M."/>
            <person name="Lorenzi H."/>
            <person name="Galac M."/>
        </authorList>
    </citation>
    <scope>NUCLEOTIDE SEQUENCE [LARGE SCALE GENOMIC DNA]</scope>
    <source>
        <strain evidence="1 2">EAF2021</strain>
    </source>
</reference>
<comment type="caution">
    <text evidence="1">The sequence shown here is derived from an EMBL/GenBank/DDBJ whole genome shotgun (WGS) entry which is preliminary data.</text>
</comment>
<sequence length="633" mass="73780">MRFHRKFRSEDEPDWPSTSKAWKDLMKTPLNINFKDLFDQMVRLFHYSPSNFIDNIRKSYHICDELPINYLISDVQKKTVHFFSYFKLIFPKDELEKFIKQPNFQPENVEKSFSNPDVPILFHSICYLYQLILQSMKDDINEFNKYAPQIAFVFGKLLVPEGTRHLESTTFHLDQIYMSPVYFSAEKLQIIENSNSPSKNNDSDKYQNYEKLPAILEIDENGIISIYKASDYKFITKIDQTTFTPLIETNSVLFFDNGTKPLITIQFPSSDCSADAFDFSLSPPRRGFMQMSSFLHSIKSFKNISSFFPSEVSKLPAHFTSNLQQCLCCSTMELLFYEFIIPASEAKVIQDNIDFFIDAIGDNILPFIRALVELNWMMTPYGSMLILRQNSQLTLLCRMFLRIFADDYSKYILNGLQNIIESGSSYIKSMPINDESDAINFIEKVWDPLVNLLFNSVSKMPSILRTLLRILFVRCAGFYVNEPSPFLVVPNLLLLRFLLPPFTELSVKLYAREPKVLKISQLAQSSLLSLFYFGSWSEDKEPVLSKHKDAMKKYYKKAEKFEYEIVNCTEFDYNYKNVVKPEGDLFELAGNSAERVITMNMKDPNKILHSHIYCVSLMQMIEEYTFDFTTNDK</sequence>
<protein>
    <recommendedName>
        <fullName evidence="3">Ras-GAP domain-containing protein</fullName>
    </recommendedName>
</protein>
<dbReference type="EMBL" id="JAPFFF010000002">
    <property type="protein sequence ID" value="KAK8896244.1"/>
    <property type="molecule type" value="Genomic_DNA"/>
</dbReference>
<gene>
    <name evidence="1" type="ORF">M9Y10_014140</name>
</gene>
<evidence type="ECO:0000313" key="2">
    <source>
        <dbReference type="Proteomes" id="UP001470230"/>
    </source>
</evidence>
<organism evidence="1 2">
    <name type="scientific">Tritrichomonas musculus</name>
    <dbReference type="NCBI Taxonomy" id="1915356"/>
    <lineage>
        <taxon>Eukaryota</taxon>
        <taxon>Metamonada</taxon>
        <taxon>Parabasalia</taxon>
        <taxon>Tritrichomonadida</taxon>
        <taxon>Tritrichomonadidae</taxon>
        <taxon>Tritrichomonas</taxon>
    </lineage>
</organism>
<dbReference type="Gene3D" id="1.10.506.10">
    <property type="entry name" value="GTPase Activation - p120gap, domain 1"/>
    <property type="match status" value="1"/>
</dbReference>